<evidence type="ECO:0000256" key="4">
    <source>
        <dbReference type="ARBA" id="ARBA00022723"/>
    </source>
</evidence>
<dbReference type="InterPro" id="IPR050612">
    <property type="entry name" value="Prok_Mopterin_Oxidored"/>
</dbReference>
<feature type="domain" description="Molybdopterin dinucleotide-binding" evidence="7">
    <location>
        <begin position="699"/>
        <end position="804"/>
    </location>
</feature>
<gene>
    <name evidence="8" type="ORF">CE91St30_26190</name>
</gene>
<dbReference type="RefSeq" id="WP_244386514.1">
    <property type="nucleotide sequence ID" value="NZ_AP025564.1"/>
</dbReference>
<dbReference type="Gene3D" id="2.40.40.20">
    <property type="match status" value="1"/>
</dbReference>
<comment type="similarity">
    <text evidence="2">Belongs to the prokaryotic molybdopterin-containing oxidoreductase family.</text>
</comment>
<dbReference type="Proteomes" id="UP001320544">
    <property type="component" value="Chromosome"/>
</dbReference>
<dbReference type="Pfam" id="PF01568">
    <property type="entry name" value="Molydop_binding"/>
    <property type="match status" value="1"/>
</dbReference>
<dbReference type="EMBL" id="AP025564">
    <property type="protein sequence ID" value="BDE97286.1"/>
    <property type="molecule type" value="Genomic_DNA"/>
</dbReference>
<comment type="cofactor">
    <cofactor evidence="1">
        <name>Mo-bis(molybdopterin guanine dinucleotide)</name>
        <dbReference type="ChEBI" id="CHEBI:60539"/>
    </cofactor>
</comment>
<keyword evidence="3" id="KW-0500">Molybdenum</keyword>
<evidence type="ECO:0000256" key="5">
    <source>
        <dbReference type="ARBA" id="ARBA00023002"/>
    </source>
</evidence>
<feature type="domain" description="Molybdopterin oxidoreductase" evidence="6">
    <location>
        <begin position="93"/>
        <end position="555"/>
    </location>
</feature>
<proteinExistence type="inferred from homology"/>
<evidence type="ECO:0000256" key="3">
    <source>
        <dbReference type="ARBA" id="ARBA00022505"/>
    </source>
</evidence>
<evidence type="ECO:0000313" key="9">
    <source>
        <dbReference type="Proteomes" id="UP001320544"/>
    </source>
</evidence>
<dbReference type="PANTHER" id="PTHR43742">
    <property type="entry name" value="TRIMETHYLAMINE-N-OXIDE REDUCTASE"/>
    <property type="match status" value="1"/>
</dbReference>
<dbReference type="Gene3D" id="3.40.50.740">
    <property type="match status" value="1"/>
</dbReference>
<dbReference type="Pfam" id="PF00384">
    <property type="entry name" value="Molybdopterin"/>
    <property type="match status" value="1"/>
</dbReference>
<dbReference type="Gene3D" id="3.40.228.10">
    <property type="entry name" value="Dimethylsulfoxide Reductase, domain 2"/>
    <property type="match status" value="1"/>
</dbReference>
<dbReference type="InterPro" id="IPR006657">
    <property type="entry name" value="MoPterin_dinucl-bd_dom"/>
</dbReference>
<reference evidence="8 9" key="1">
    <citation type="submission" date="2022-01" db="EMBL/GenBank/DDBJ databases">
        <title>Novel bile acid biosynthetic pathways are enriched in the microbiome of centenarians.</title>
        <authorList>
            <person name="Sato Y."/>
            <person name="Atarashi K."/>
            <person name="Plichta R.D."/>
            <person name="Arai Y."/>
            <person name="Sasajima S."/>
            <person name="Kearney M.S."/>
            <person name="Suda W."/>
            <person name="Takeshita K."/>
            <person name="Sasaki T."/>
            <person name="Okamoto S."/>
            <person name="Skelly N.A."/>
            <person name="Okamura Y."/>
            <person name="Vlamakis H."/>
            <person name="Li Y."/>
            <person name="Tanoue T."/>
            <person name="Takei H."/>
            <person name="Nittono H."/>
            <person name="Narushima S."/>
            <person name="Irie J."/>
            <person name="Itoh H."/>
            <person name="Moriya K."/>
            <person name="Sugiura Y."/>
            <person name="Suematsu M."/>
            <person name="Moritoki N."/>
            <person name="Shibata S."/>
            <person name="Littman R.D."/>
            <person name="Fischbach A.M."/>
            <person name="Uwamino Y."/>
            <person name="Inoue T."/>
            <person name="Honda A."/>
            <person name="Hattori M."/>
            <person name="Murai T."/>
            <person name="Xavier J.R."/>
            <person name="Hirose N."/>
            <person name="Honda K."/>
        </authorList>
    </citation>
    <scope>NUCLEOTIDE SEQUENCE [LARGE SCALE GENOMIC DNA]</scope>
    <source>
        <strain evidence="8 9">CE91-St30</strain>
    </source>
</reference>
<evidence type="ECO:0000256" key="1">
    <source>
        <dbReference type="ARBA" id="ARBA00001942"/>
    </source>
</evidence>
<organism evidence="8 9">
    <name type="scientific">Raoultibacter timonensis</name>
    <dbReference type="NCBI Taxonomy" id="1907662"/>
    <lineage>
        <taxon>Bacteria</taxon>
        <taxon>Bacillati</taxon>
        <taxon>Actinomycetota</taxon>
        <taxon>Coriobacteriia</taxon>
        <taxon>Eggerthellales</taxon>
        <taxon>Eggerthellaceae</taxon>
        <taxon>Raoultibacter</taxon>
    </lineage>
</organism>
<dbReference type="Gene3D" id="3.30.200.210">
    <property type="match status" value="1"/>
</dbReference>
<evidence type="ECO:0000259" key="6">
    <source>
        <dbReference type="Pfam" id="PF00384"/>
    </source>
</evidence>
<dbReference type="PANTHER" id="PTHR43742:SF10">
    <property type="entry name" value="TRIMETHYLAMINE-N-OXIDE REDUCTASE 2"/>
    <property type="match status" value="1"/>
</dbReference>
<dbReference type="InterPro" id="IPR006656">
    <property type="entry name" value="Mopterin_OxRdtase"/>
</dbReference>
<keyword evidence="9" id="KW-1185">Reference proteome</keyword>
<keyword evidence="4" id="KW-0479">Metal-binding</keyword>
<dbReference type="SUPFAM" id="SSF53706">
    <property type="entry name" value="Formate dehydrogenase/DMSO reductase, domains 1-3"/>
    <property type="match status" value="1"/>
</dbReference>
<protein>
    <submittedName>
        <fullName evidence="8">Dehydrogenase</fullName>
    </submittedName>
</protein>
<accession>A0ABM7WLR9</accession>
<sequence length="829" mass="93239">MTRERVIGDLSAAHDGTEIKYTCCAQNGCWDASCIVRCETKDGELVSLSADDSINAGLPREDVSEEALWQGMVQMRPCAMGHAWKGELNAETRILHPLKRIGGKGPGNGHFVEISWEEALDTVAGKLVEFKEKYGPYCIAHSVDDVFEDCGFKLAPWFGMGMAAWGDSSCSGTTCGEKMHLGFDMVGAFHGNTDVCVGFEAPDLFNSKLIVLWGLDPLVGWYGSVSYYMKLAAERGAQIIVIDPRYTNSAETLADQWLPIRPGTDIAMLLAVAYVLYSEGIYDREYVDRWVEPDGFEAWRRYVMGETDGIPKTPEWAEPITALPAETIRGFANLYATSKPVHLHFYYAPAKRHLGEYAANAAMLLQAMTGNLSIPGGCETGCSLITPPRMPFPSVDWQQAAPEYNPPVCYNIQKIAEAIIQRPNLDSGTIDEETYRALIGSPPASPLPNIKMMIVENQYPISHHETNKRMKSLEMCEFNWGFQWHYGQASLEFMDIVFPGVNMMFESRDNYQLGSERFMYGPNGMRNYFLYADKICERPGEVRPIHWVHTEIAKRLGIAEKYNPRLANVSLDEWDDAVHELYHEAYDAWAADPTGELKALGIEPKPWNEFLKMPVVRIPIDKPFYPYKNYMEAEEEKSPFATLSGKIEFSSKTVELLDMRTQTWYRGGLEPIPVYDPAYMEGKPANDSFYNPKAERYPLSLVTPVSAYRQHACLDANPQLRDECYRHAIWMSPVDAKKRGLKDGDVARAYNEFGEVRMPVYVTSRMMPGTAAVFHGAWYTPKIEEKTENMPYGLDLRGTPNFLIGDEHAPHIVGALLTAGLIEVERAGR</sequence>
<evidence type="ECO:0000259" key="7">
    <source>
        <dbReference type="Pfam" id="PF01568"/>
    </source>
</evidence>
<keyword evidence="5" id="KW-0560">Oxidoreductase</keyword>
<dbReference type="InterPro" id="IPR009010">
    <property type="entry name" value="Asp_de-COase-like_dom_sf"/>
</dbReference>
<name>A0ABM7WLR9_9ACTN</name>
<dbReference type="SUPFAM" id="SSF50692">
    <property type="entry name" value="ADC-like"/>
    <property type="match status" value="1"/>
</dbReference>
<evidence type="ECO:0000313" key="8">
    <source>
        <dbReference type="EMBL" id="BDE97286.1"/>
    </source>
</evidence>
<evidence type="ECO:0000256" key="2">
    <source>
        <dbReference type="ARBA" id="ARBA00010312"/>
    </source>
</evidence>